<keyword evidence="3 10" id="KW-0812">Transmembrane</keyword>
<feature type="transmembrane region" description="Helical" evidence="10">
    <location>
        <begin position="96"/>
        <end position="116"/>
    </location>
</feature>
<evidence type="ECO:0000256" key="4">
    <source>
        <dbReference type="ARBA" id="ARBA00022989"/>
    </source>
</evidence>
<keyword evidence="5 10" id="KW-0472">Membrane</keyword>
<keyword evidence="6 10" id="KW-0407">Ion channel</keyword>
<feature type="binding site" evidence="10">
    <location>
        <position position="74"/>
    </location>
    <ligand>
        <name>Na(+)</name>
        <dbReference type="ChEBI" id="CHEBI:29101"/>
        <note>structural</note>
    </ligand>
</feature>
<dbReference type="InterPro" id="IPR003691">
    <property type="entry name" value="FluC"/>
</dbReference>
<feature type="binding site" evidence="10">
    <location>
        <position position="71"/>
    </location>
    <ligand>
        <name>Na(+)</name>
        <dbReference type="ChEBI" id="CHEBI:29101"/>
        <note>structural</note>
    </ligand>
</feature>
<evidence type="ECO:0000256" key="9">
    <source>
        <dbReference type="ARBA" id="ARBA00049940"/>
    </source>
</evidence>
<evidence type="ECO:0000256" key="8">
    <source>
        <dbReference type="ARBA" id="ARBA00035585"/>
    </source>
</evidence>
<dbReference type="PANTHER" id="PTHR28259:SF1">
    <property type="entry name" value="FLUORIDE EXPORT PROTEIN 1-RELATED"/>
    <property type="match status" value="1"/>
</dbReference>
<evidence type="ECO:0000256" key="10">
    <source>
        <dbReference type="HAMAP-Rule" id="MF_00454"/>
    </source>
</evidence>
<keyword evidence="10" id="KW-0479">Metal-binding</keyword>
<dbReference type="Proteomes" id="UP000228758">
    <property type="component" value="Unassembled WGS sequence"/>
</dbReference>
<comment type="caution">
    <text evidence="11">The sequence shown here is derived from an EMBL/GenBank/DDBJ whole genome shotgun (WGS) entry which is preliminary data.</text>
</comment>
<dbReference type="GO" id="GO:0046872">
    <property type="term" value="F:metal ion binding"/>
    <property type="evidence" value="ECO:0007669"/>
    <property type="project" value="UniProtKB-KW"/>
</dbReference>
<evidence type="ECO:0000256" key="6">
    <source>
        <dbReference type="ARBA" id="ARBA00023303"/>
    </source>
</evidence>
<dbReference type="GO" id="GO:0062054">
    <property type="term" value="F:fluoride channel activity"/>
    <property type="evidence" value="ECO:0007669"/>
    <property type="project" value="UniProtKB-UniRule"/>
</dbReference>
<dbReference type="PANTHER" id="PTHR28259">
    <property type="entry name" value="FLUORIDE EXPORT PROTEIN 1-RELATED"/>
    <property type="match status" value="1"/>
</dbReference>
<organism evidence="11 12">
    <name type="scientific">Diaminobutyricimonas aerilata</name>
    <dbReference type="NCBI Taxonomy" id="1162967"/>
    <lineage>
        <taxon>Bacteria</taxon>
        <taxon>Bacillati</taxon>
        <taxon>Actinomycetota</taxon>
        <taxon>Actinomycetes</taxon>
        <taxon>Micrococcales</taxon>
        <taxon>Microbacteriaceae</taxon>
        <taxon>Diaminobutyricimonas</taxon>
    </lineage>
</organism>
<evidence type="ECO:0000256" key="2">
    <source>
        <dbReference type="ARBA" id="ARBA00022475"/>
    </source>
</evidence>
<dbReference type="GO" id="GO:0005886">
    <property type="term" value="C:plasma membrane"/>
    <property type="evidence" value="ECO:0007669"/>
    <property type="project" value="UniProtKB-SubCell"/>
</dbReference>
<keyword evidence="2 10" id="KW-1003">Cell membrane</keyword>
<protein>
    <recommendedName>
        <fullName evidence="10">Fluoride-specific ion channel FluC</fullName>
    </recommendedName>
</protein>
<comment type="similarity">
    <text evidence="7 10">Belongs to the fluoride channel Fluc/FEX (TC 1.A.43) family.</text>
</comment>
<comment type="function">
    <text evidence="9 10">Fluoride-specific ion channel. Important for reducing fluoride concentration in the cell, thus reducing its toxicity.</text>
</comment>
<keyword evidence="10" id="KW-0813">Transport</keyword>
<evidence type="ECO:0000256" key="7">
    <source>
        <dbReference type="ARBA" id="ARBA00035120"/>
    </source>
</evidence>
<dbReference type="HAMAP" id="MF_00454">
    <property type="entry name" value="FluC"/>
    <property type="match status" value="1"/>
</dbReference>
<dbReference type="EMBL" id="PGFF01000001">
    <property type="protein sequence ID" value="PJJ73463.1"/>
    <property type="molecule type" value="Genomic_DNA"/>
</dbReference>
<evidence type="ECO:0000256" key="3">
    <source>
        <dbReference type="ARBA" id="ARBA00022692"/>
    </source>
</evidence>
<accession>A0A2M9CNH6</accession>
<keyword evidence="4 10" id="KW-1133">Transmembrane helix</keyword>
<sequence>MSVLAVFLGGMIGTALRLGGDALLPHEAHAFPWSTLAINVLGSFVLGMLVTRVWPVAPAWLRAGLGAGVLGSFTTFSAVIVSLLEMEGAGDALGALFYAVASVVLGLAAAAAGLAFGRRPMPGEGRA</sequence>
<evidence type="ECO:0000313" key="11">
    <source>
        <dbReference type="EMBL" id="PJJ73463.1"/>
    </source>
</evidence>
<comment type="catalytic activity">
    <reaction evidence="8">
        <text>fluoride(in) = fluoride(out)</text>
        <dbReference type="Rhea" id="RHEA:76159"/>
        <dbReference type="ChEBI" id="CHEBI:17051"/>
    </reaction>
    <physiologicalReaction direction="left-to-right" evidence="8">
        <dbReference type="Rhea" id="RHEA:76160"/>
    </physiologicalReaction>
</comment>
<dbReference type="Pfam" id="PF02537">
    <property type="entry name" value="CRCB"/>
    <property type="match status" value="1"/>
</dbReference>
<feature type="transmembrane region" description="Helical" evidence="10">
    <location>
        <begin position="33"/>
        <end position="51"/>
    </location>
</feature>
<feature type="transmembrane region" description="Helical" evidence="10">
    <location>
        <begin position="63"/>
        <end position="84"/>
    </location>
</feature>
<keyword evidence="10" id="KW-0406">Ion transport</keyword>
<name>A0A2M9CNH6_9MICO</name>
<evidence type="ECO:0000313" key="12">
    <source>
        <dbReference type="Proteomes" id="UP000228758"/>
    </source>
</evidence>
<comment type="activity regulation">
    <text evidence="10">Na(+) is not transported, but it plays an essential structural role and its presence is essential for fluoride channel function.</text>
</comment>
<proteinExistence type="inferred from homology"/>
<dbReference type="RefSeq" id="WP_245866919.1">
    <property type="nucleotide sequence ID" value="NZ_PGFF01000001.1"/>
</dbReference>
<dbReference type="AlphaFoldDB" id="A0A2M9CNH6"/>
<evidence type="ECO:0000256" key="5">
    <source>
        <dbReference type="ARBA" id="ARBA00023136"/>
    </source>
</evidence>
<comment type="subcellular location">
    <subcellularLocation>
        <location evidence="1 10">Cell membrane</location>
        <topology evidence="1 10">Multi-pass membrane protein</topology>
    </subcellularLocation>
</comment>
<gene>
    <name evidence="10" type="primary">fluC</name>
    <name evidence="10" type="synonym">crcB</name>
    <name evidence="11" type="ORF">CLV46_3055</name>
</gene>
<dbReference type="GO" id="GO:0140114">
    <property type="term" value="P:cellular detoxification of fluoride"/>
    <property type="evidence" value="ECO:0007669"/>
    <property type="project" value="UniProtKB-UniRule"/>
</dbReference>
<evidence type="ECO:0000256" key="1">
    <source>
        <dbReference type="ARBA" id="ARBA00004651"/>
    </source>
</evidence>
<keyword evidence="10" id="KW-0915">Sodium</keyword>
<keyword evidence="12" id="KW-1185">Reference proteome</keyword>
<reference evidence="11 12" key="1">
    <citation type="submission" date="2017-11" db="EMBL/GenBank/DDBJ databases">
        <title>Genomic Encyclopedia of Archaeal and Bacterial Type Strains, Phase II (KMG-II): From Individual Species to Whole Genera.</title>
        <authorList>
            <person name="Goeker M."/>
        </authorList>
    </citation>
    <scope>NUCLEOTIDE SEQUENCE [LARGE SCALE GENOMIC DNA]</scope>
    <source>
        <strain evidence="11 12">DSM 27393</strain>
    </source>
</reference>